<sequence>MHCVQTTGYHLRSLWDATGAILRSLEDRTFCSLSEYVTAFVLLPRRSCPAA</sequence>
<evidence type="ECO:0000313" key="2">
    <source>
        <dbReference type="Proteomes" id="UP000001025"/>
    </source>
</evidence>
<dbReference type="HOGENOM" id="CLU_3103153_0_0_0"/>
<organism evidence="1 2">
    <name type="scientific">Rhodopirellula baltica (strain DSM 10527 / NCIMB 13988 / SH1)</name>
    <dbReference type="NCBI Taxonomy" id="243090"/>
    <lineage>
        <taxon>Bacteria</taxon>
        <taxon>Pseudomonadati</taxon>
        <taxon>Planctomycetota</taxon>
        <taxon>Planctomycetia</taxon>
        <taxon>Pirellulales</taxon>
        <taxon>Pirellulaceae</taxon>
        <taxon>Rhodopirellula</taxon>
    </lineage>
</organism>
<accession>Q7UNA3</accession>
<name>Q7UNA3_RHOBA</name>
<dbReference type="EnsemblBacteria" id="CAD75516">
    <property type="protein sequence ID" value="CAD75516"/>
    <property type="gene ID" value="RB7700"/>
</dbReference>
<dbReference type="AlphaFoldDB" id="Q7UNA3"/>
<reference evidence="1 2" key="1">
    <citation type="journal article" date="2003" name="Proc. Natl. Acad. Sci. U.S.A.">
        <title>Complete genome sequence of the marine planctomycete Pirellula sp. strain 1.</title>
        <authorList>
            <person name="Gloeckner F.O."/>
            <person name="Kube M."/>
            <person name="Bauer M."/>
            <person name="Teeling H."/>
            <person name="Lombardot T."/>
            <person name="Ludwig W."/>
            <person name="Gade D."/>
            <person name="Beck A."/>
            <person name="Borzym K."/>
            <person name="Heitmann K."/>
            <person name="Rabus R."/>
            <person name="Schlesner H."/>
            <person name="Amann R."/>
            <person name="Reinhardt R."/>
        </authorList>
    </citation>
    <scope>NUCLEOTIDE SEQUENCE [LARGE SCALE GENOMIC DNA]</scope>
    <source>
        <strain evidence="2">DSM 10527 / NCIMB 13988 / SH1</strain>
    </source>
</reference>
<proteinExistence type="predicted"/>
<dbReference type="InParanoid" id="Q7UNA3"/>
<keyword evidence="2" id="KW-1185">Reference proteome</keyword>
<protein>
    <submittedName>
        <fullName evidence="1">Uncharacterized protein</fullName>
    </submittedName>
</protein>
<dbReference type="KEGG" id="rba:RB7700"/>
<evidence type="ECO:0000313" key="1">
    <source>
        <dbReference type="EMBL" id="CAD75516.1"/>
    </source>
</evidence>
<gene>
    <name evidence="1" type="ordered locus">RB7700</name>
</gene>
<dbReference type="STRING" id="243090.RB7700"/>
<dbReference type="EMBL" id="BX294146">
    <property type="protein sequence ID" value="CAD75516.1"/>
    <property type="molecule type" value="Genomic_DNA"/>
</dbReference>
<dbReference type="Proteomes" id="UP000001025">
    <property type="component" value="Chromosome"/>
</dbReference>